<keyword evidence="6" id="KW-0805">Transcription regulation</keyword>
<dbReference type="Proteomes" id="UP001652582">
    <property type="component" value="Chromosome 11"/>
</dbReference>
<feature type="region of interest" description="Disordered" evidence="14">
    <location>
        <begin position="87"/>
        <end position="152"/>
    </location>
</feature>
<dbReference type="SUPFAM" id="SSF57716">
    <property type="entry name" value="Glucocorticoid receptor-like (DNA-binding domain)"/>
    <property type="match status" value="1"/>
</dbReference>
<dbReference type="GO" id="GO:0005654">
    <property type="term" value="C:nucleoplasm"/>
    <property type="evidence" value="ECO:0007669"/>
    <property type="project" value="UniProtKB-SubCell"/>
</dbReference>
<dbReference type="InterPro" id="IPR038441">
    <property type="entry name" value="THAP_Znf_sf"/>
</dbReference>
<dbReference type="Gene3D" id="6.20.210.20">
    <property type="entry name" value="THAP domain"/>
    <property type="match status" value="1"/>
</dbReference>
<comment type="similarity">
    <text evidence="2">Belongs to the THAP1 family.</text>
</comment>
<evidence type="ECO:0000259" key="15">
    <source>
        <dbReference type="PROSITE" id="PS50950"/>
    </source>
</evidence>
<dbReference type="GeneID" id="112049883"/>
<evidence type="ECO:0000313" key="16">
    <source>
        <dbReference type="Proteomes" id="UP001652582"/>
    </source>
</evidence>
<accession>A0A6J1N7I8</accession>
<feature type="compositionally biased region" description="Acidic residues" evidence="14">
    <location>
        <begin position="110"/>
        <end position="124"/>
    </location>
</feature>
<dbReference type="RefSeq" id="XP_023943700.2">
    <property type="nucleotide sequence ID" value="XM_024087932.2"/>
</dbReference>
<dbReference type="PANTHER" id="PTHR46600">
    <property type="entry name" value="THAP DOMAIN-CONTAINING"/>
    <property type="match status" value="1"/>
</dbReference>
<keyword evidence="16" id="KW-1185">Reference proteome</keyword>
<sequence length="214" mass="24698">MPTCVLRYCKSRSGRCPDSNWSFFSFPTSGKTRKEWIRFVQNERREESWQPSTASKLCSKHFRKKDIKVGKTGRACLKKGSMPCENYDNKPKLATSESDDESDSKLVIDEVQDDDDEDEDEDDSKSENDDQTDSKSLTDDTSNSKLDDPAEISLKAEVTTLRKQRLRQQAKISKLEQQNQLLKRKLAKLKNFVIHLVKKYDLQITGQKIVTPRK</sequence>
<feature type="domain" description="THAP-type" evidence="15">
    <location>
        <begin position="1"/>
        <end position="86"/>
    </location>
</feature>
<keyword evidence="5" id="KW-0862">Zinc</keyword>
<organism evidence="16 17">
    <name type="scientific">Bicyclus anynana</name>
    <name type="common">Squinting bush brown butterfly</name>
    <dbReference type="NCBI Taxonomy" id="110368"/>
    <lineage>
        <taxon>Eukaryota</taxon>
        <taxon>Metazoa</taxon>
        <taxon>Ecdysozoa</taxon>
        <taxon>Arthropoda</taxon>
        <taxon>Hexapoda</taxon>
        <taxon>Insecta</taxon>
        <taxon>Pterygota</taxon>
        <taxon>Neoptera</taxon>
        <taxon>Endopterygota</taxon>
        <taxon>Lepidoptera</taxon>
        <taxon>Glossata</taxon>
        <taxon>Ditrysia</taxon>
        <taxon>Papilionoidea</taxon>
        <taxon>Nymphalidae</taxon>
        <taxon>Satyrinae</taxon>
        <taxon>Satyrini</taxon>
        <taxon>Mycalesina</taxon>
        <taxon>Bicyclus</taxon>
    </lineage>
</organism>
<keyword evidence="3" id="KW-0479">Metal-binding</keyword>
<evidence type="ECO:0000313" key="17">
    <source>
        <dbReference type="RefSeq" id="XP_023943700.2"/>
    </source>
</evidence>
<evidence type="ECO:0000256" key="5">
    <source>
        <dbReference type="ARBA" id="ARBA00022833"/>
    </source>
</evidence>
<evidence type="ECO:0000256" key="6">
    <source>
        <dbReference type="ARBA" id="ARBA00023015"/>
    </source>
</evidence>
<dbReference type="KEGG" id="bany:112049883"/>
<dbReference type="SMART" id="SM00980">
    <property type="entry name" value="THAP"/>
    <property type="match status" value="1"/>
</dbReference>
<dbReference type="GO" id="GO:0043565">
    <property type="term" value="F:sequence-specific DNA binding"/>
    <property type="evidence" value="ECO:0007669"/>
    <property type="project" value="InterPro"/>
</dbReference>
<dbReference type="PANTHER" id="PTHR46600:SF1">
    <property type="entry name" value="THAP DOMAIN-CONTAINING PROTEIN 1"/>
    <property type="match status" value="1"/>
</dbReference>
<evidence type="ECO:0000256" key="10">
    <source>
        <dbReference type="ARBA" id="ARBA00023242"/>
    </source>
</evidence>
<feature type="coiled-coil region" evidence="13">
    <location>
        <begin position="158"/>
        <end position="192"/>
    </location>
</feature>
<reference evidence="17" key="1">
    <citation type="submission" date="2025-08" db="UniProtKB">
        <authorList>
            <consortium name="RefSeq"/>
        </authorList>
    </citation>
    <scope>IDENTIFICATION</scope>
</reference>
<keyword evidence="8 12" id="KW-0238">DNA-binding</keyword>
<keyword evidence="10" id="KW-0539">Nucleus</keyword>
<proteinExistence type="inferred from homology"/>
<feature type="compositionally biased region" description="Basic and acidic residues" evidence="14">
    <location>
        <begin position="125"/>
        <end position="138"/>
    </location>
</feature>
<keyword evidence="11" id="KW-0131">Cell cycle</keyword>
<evidence type="ECO:0000256" key="7">
    <source>
        <dbReference type="ARBA" id="ARBA00023054"/>
    </source>
</evidence>
<evidence type="ECO:0000256" key="8">
    <source>
        <dbReference type="ARBA" id="ARBA00023125"/>
    </source>
</evidence>
<keyword evidence="9" id="KW-0804">Transcription</keyword>
<keyword evidence="7 13" id="KW-0175">Coiled coil</keyword>
<evidence type="ECO:0000256" key="13">
    <source>
        <dbReference type="SAM" id="Coils"/>
    </source>
</evidence>
<evidence type="ECO:0000256" key="14">
    <source>
        <dbReference type="SAM" id="MobiDB-lite"/>
    </source>
</evidence>
<dbReference type="InterPro" id="IPR026516">
    <property type="entry name" value="THAP1/10"/>
</dbReference>
<gene>
    <name evidence="17" type="primary">LOC112049883</name>
</gene>
<dbReference type="Pfam" id="PF05485">
    <property type="entry name" value="THAP"/>
    <property type="match status" value="1"/>
</dbReference>
<evidence type="ECO:0000256" key="1">
    <source>
        <dbReference type="ARBA" id="ARBA00004642"/>
    </source>
</evidence>
<dbReference type="SMART" id="SM00692">
    <property type="entry name" value="DM3"/>
    <property type="match status" value="1"/>
</dbReference>
<name>A0A6J1N7I8_BICAN</name>
<evidence type="ECO:0000256" key="4">
    <source>
        <dbReference type="ARBA" id="ARBA00022771"/>
    </source>
</evidence>
<dbReference type="InterPro" id="IPR006612">
    <property type="entry name" value="THAP_Znf"/>
</dbReference>
<protein>
    <submittedName>
        <fullName evidence="17">Uncharacterized protein LOC112049883 isoform X1</fullName>
    </submittedName>
</protein>
<evidence type="ECO:0000256" key="9">
    <source>
        <dbReference type="ARBA" id="ARBA00023163"/>
    </source>
</evidence>
<evidence type="ECO:0000256" key="2">
    <source>
        <dbReference type="ARBA" id="ARBA00006177"/>
    </source>
</evidence>
<evidence type="ECO:0000256" key="12">
    <source>
        <dbReference type="PROSITE-ProRule" id="PRU00309"/>
    </source>
</evidence>
<keyword evidence="4 12" id="KW-0863">Zinc-finger</keyword>
<dbReference type="GO" id="GO:0008270">
    <property type="term" value="F:zinc ion binding"/>
    <property type="evidence" value="ECO:0007669"/>
    <property type="project" value="UniProtKB-KW"/>
</dbReference>
<dbReference type="OrthoDB" id="7312725at2759"/>
<comment type="subcellular location">
    <subcellularLocation>
        <location evidence="1">Nucleus</location>
        <location evidence="1">Nucleoplasm</location>
    </subcellularLocation>
</comment>
<evidence type="ECO:0000256" key="3">
    <source>
        <dbReference type="ARBA" id="ARBA00022723"/>
    </source>
</evidence>
<dbReference type="AlphaFoldDB" id="A0A6J1N7I8"/>
<evidence type="ECO:0000256" key="11">
    <source>
        <dbReference type="ARBA" id="ARBA00023306"/>
    </source>
</evidence>
<dbReference type="PROSITE" id="PS50950">
    <property type="entry name" value="ZF_THAP"/>
    <property type="match status" value="1"/>
</dbReference>